<dbReference type="InterPro" id="IPR036864">
    <property type="entry name" value="Zn2-C6_fun-type_DNA-bd_sf"/>
</dbReference>
<gene>
    <name evidence="5" type="ORF">P691DRAFT_733649</name>
</gene>
<proteinExistence type="predicted"/>
<dbReference type="PROSITE" id="PS00463">
    <property type="entry name" value="ZN2_CY6_FUNGAL_1"/>
    <property type="match status" value="1"/>
</dbReference>
<organism evidence="5 6">
    <name type="scientific">Macrolepiota fuliginosa MF-IS2</name>
    <dbReference type="NCBI Taxonomy" id="1400762"/>
    <lineage>
        <taxon>Eukaryota</taxon>
        <taxon>Fungi</taxon>
        <taxon>Dikarya</taxon>
        <taxon>Basidiomycota</taxon>
        <taxon>Agaricomycotina</taxon>
        <taxon>Agaricomycetes</taxon>
        <taxon>Agaricomycetidae</taxon>
        <taxon>Agaricales</taxon>
        <taxon>Agaricineae</taxon>
        <taxon>Agaricaceae</taxon>
        <taxon>Macrolepiota</taxon>
    </lineage>
</organism>
<keyword evidence="1" id="KW-0479">Metal-binding</keyword>
<dbReference type="GO" id="GO:0008270">
    <property type="term" value="F:zinc ion binding"/>
    <property type="evidence" value="ECO:0007669"/>
    <property type="project" value="InterPro"/>
</dbReference>
<dbReference type="AlphaFoldDB" id="A0A9P6C260"/>
<keyword evidence="6" id="KW-1185">Reference proteome</keyword>
<reference evidence="5" key="1">
    <citation type="submission" date="2020-11" db="EMBL/GenBank/DDBJ databases">
        <authorList>
            <consortium name="DOE Joint Genome Institute"/>
            <person name="Ahrendt S."/>
            <person name="Riley R."/>
            <person name="Andreopoulos W."/>
            <person name="Labutti K."/>
            <person name="Pangilinan J."/>
            <person name="Ruiz-Duenas F.J."/>
            <person name="Barrasa J.M."/>
            <person name="Sanchez-Garcia M."/>
            <person name="Camarero S."/>
            <person name="Miyauchi S."/>
            <person name="Serrano A."/>
            <person name="Linde D."/>
            <person name="Babiker R."/>
            <person name="Drula E."/>
            <person name="Ayuso-Fernandez I."/>
            <person name="Pacheco R."/>
            <person name="Padilla G."/>
            <person name="Ferreira P."/>
            <person name="Barriuso J."/>
            <person name="Kellner H."/>
            <person name="Castanera R."/>
            <person name="Alfaro M."/>
            <person name="Ramirez L."/>
            <person name="Pisabarro A.G."/>
            <person name="Kuo A."/>
            <person name="Tritt A."/>
            <person name="Lipzen A."/>
            <person name="He G."/>
            <person name="Yan M."/>
            <person name="Ng V."/>
            <person name="Cullen D."/>
            <person name="Martin F."/>
            <person name="Rosso M.-N."/>
            <person name="Henrissat B."/>
            <person name="Hibbett D."/>
            <person name="Martinez A.T."/>
            <person name="Grigoriev I.V."/>
        </authorList>
    </citation>
    <scope>NUCLEOTIDE SEQUENCE</scope>
    <source>
        <strain evidence="5">MF-IS2</strain>
    </source>
</reference>
<comment type="caution">
    <text evidence="5">The sequence shown here is derived from an EMBL/GenBank/DDBJ whole genome shotgun (WGS) entry which is preliminary data.</text>
</comment>
<evidence type="ECO:0000256" key="2">
    <source>
        <dbReference type="ARBA" id="ARBA00023242"/>
    </source>
</evidence>
<name>A0A9P6C260_9AGAR</name>
<dbReference type="EMBL" id="MU151257">
    <property type="protein sequence ID" value="KAF9446214.1"/>
    <property type="molecule type" value="Genomic_DNA"/>
</dbReference>
<dbReference type="PANTHER" id="PTHR46910">
    <property type="entry name" value="TRANSCRIPTION FACTOR PDR1"/>
    <property type="match status" value="1"/>
</dbReference>
<feature type="domain" description="Zn(2)-C6 fungal-type" evidence="4">
    <location>
        <begin position="59"/>
        <end position="92"/>
    </location>
</feature>
<dbReference type="CDD" id="cd00067">
    <property type="entry name" value="GAL4"/>
    <property type="match status" value="1"/>
</dbReference>
<dbReference type="PANTHER" id="PTHR46910:SF38">
    <property type="entry name" value="ZN(2)-C6 FUNGAL-TYPE DOMAIN-CONTAINING PROTEIN"/>
    <property type="match status" value="1"/>
</dbReference>
<dbReference type="InterPro" id="IPR001138">
    <property type="entry name" value="Zn2Cys6_DnaBD"/>
</dbReference>
<evidence type="ECO:0000256" key="1">
    <source>
        <dbReference type="ARBA" id="ARBA00022723"/>
    </source>
</evidence>
<dbReference type="Pfam" id="PF00172">
    <property type="entry name" value="Zn_clus"/>
    <property type="match status" value="1"/>
</dbReference>
<dbReference type="GO" id="GO:0000981">
    <property type="term" value="F:DNA-binding transcription factor activity, RNA polymerase II-specific"/>
    <property type="evidence" value="ECO:0007669"/>
    <property type="project" value="InterPro"/>
</dbReference>
<dbReference type="InterPro" id="IPR050987">
    <property type="entry name" value="AtrR-like"/>
</dbReference>
<feature type="compositionally biased region" description="Low complexity" evidence="3">
    <location>
        <begin position="705"/>
        <end position="715"/>
    </location>
</feature>
<dbReference type="GO" id="GO:0003677">
    <property type="term" value="F:DNA binding"/>
    <property type="evidence" value="ECO:0007669"/>
    <property type="project" value="InterPro"/>
</dbReference>
<feature type="region of interest" description="Disordered" evidence="3">
    <location>
        <begin position="1"/>
        <end position="53"/>
    </location>
</feature>
<dbReference type="GO" id="GO:0006351">
    <property type="term" value="P:DNA-templated transcription"/>
    <property type="evidence" value="ECO:0007669"/>
    <property type="project" value="InterPro"/>
</dbReference>
<dbReference type="InterPro" id="IPR007219">
    <property type="entry name" value="XnlR_reg_dom"/>
</dbReference>
<dbReference type="SMART" id="SM00906">
    <property type="entry name" value="Fungal_trans"/>
    <property type="match status" value="1"/>
</dbReference>
<dbReference type="Pfam" id="PF04082">
    <property type="entry name" value="Fungal_trans"/>
    <property type="match status" value="1"/>
</dbReference>
<feature type="compositionally biased region" description="Low complexity" evidence="3">
    <location>
        <begin position="13"/>
        <end position="35"/>
    </location>
</feature>
<dbReference type="Gene3D" id="4.10.240.10">
    <property type="entry name" value="Zn(2)-C6 fungal-type DNA-binding domain"/>
    <property type="match status" value="1"/>
</dbReference>
<evidence type="ECO:0000313" key="6">
    <source>
        <dbReference type="Proteomes" id="UP000807342"/>
    </source>
</evidence>
<accession>A0A9P6C260</accession>
<evidence type="ECO:0000259" key="4">
    <source>
        <dbReference type="PROSITE" id="PS50048"/>
    </source>
</evidence>
<sequence>MTAPMVTDDFTISTPPSGTGTSASTPPQTQAQTTSNDDSVKTQTSGNGQAHKKRRIPGACDICKKKKIRCDSGEMPGNKCSNCIQYGLECTHREVTKTLGSAKGYVESLEARLEKMDKLLSRLLPGIDLSQEVDRLLEEADMPDPLSRNDGDENEDGTKRLAARFAKLGLNPQQNRFFGKSSSLQLVQTALDMKSQYDGKQDRSGRSVAAVSELLNRKRLEFWEIPPWVSYNPETEDTSRQYVFPPKDLIASLVTQYFTQINPFLPLLHRSTFEKGIDNGLHLTDSHFGATVLLVCALGSRYSDDSRVFVEGSESTRSAGWKWFEQVRVLRASFFKRTSLHELQAYALFVLFSQSSETPQGCWSQVGMALRLAQEVGAHRRRSQTNGTPTAEDELWKRAFWVLVSIDRLSSSFSGRPCGLQDEDFDLDLPIECDDEYWEQSDPNDSFKQPEGKPSSIAFFNCYLSLMDILAYAMRAIYAIKQPKSLFGRVIQPSEQQIIVELDSAMNNWMDSVPQHLRWNPLATDNQLFLKQSAALYATYYHIQIFIHRPFIPSLQDRTPVTFPSLAICTNAARSCCHVLESYSRISYLPLPHLQITAFTAAVILLLNIWSGKRTGFAPNPKREMEDVQRCMNMLKSCEKRWSSAGRYWDILKELAYAGDVTINESPLPSRARSASRKRRRTVSNESMHPPSSSATGTNESTLNITTSVTTPSSPIISSPISPYGPPHPPQLPDARAPPNFSLPMYSTELGRLPVYGQFNFSDTTATSQEDTARQIQAAFHASSAFPGHFFSQQQLLQAHQNALVQSQLHYHQQPGMAIGGGPPYSTAESLFSFSDALTLGALFDGQLTGNLYPQMMGAAPPAVPAVHSLNSSVTGVPEISGLTNGQPLLDHDTMRMWSSAPTNFELDEWGTYIFSVNQMTHGSGQSVTEGQQHE</sequence>
<dbReference type="SMART" id="SM00066">
    <property type="entry name" value="GAL4"/>
    <property type="match status" value="1"/>
</dbReference>
<dbReference type="PROSITE" id="PS50048">
    <property type="entry name" value="ZN2_CY6_FUNGAL_2"/>
    <property type="match status" value="1"/>
</dbReference>
<dbReference type="SUPFAM" id="SSF57701">
    <property type="entry name" value="Zn2/Cys6 DNA-binding domain"/>
    <property type="match status" value="1"/>
</dbReference>
<dbReference type="CDD" id="cd12148">
    <property type="entry name" value="fungal_TF_MHR"/>
    <property type="match status" value="1"/>
</dbReference>
<dbReference type="OrthoDB" id="4456959at2759"/>
<keyword evidence="2" id="KW-0539">Nucleus</keyword>
<feature type="compositionally biased region" description="Polar residues" evidence="3">
    <location>
        <begin position="684"/>
        <end position="704"/>
    </location>
</feature>
<dbReference type="Proteomes" id="UP000807342">
    <property type="component" value="Unassembled WGS sequence"/>
</dbReference>
<feature type="region of interest" description="Disordered" evidence="3">
    <location>
        <begin position="666"/>
        <end position="715"/>
    </location>
</feature>
<protein>
    <recommendedName>
        <fullName evidence="4">Zn(2)-C6 fungal-type domain-containing protein</fullName>
    </recommendedName>
</protein>
<evidence type="ECO:0000256" key="3">
    <source>
        <dbReference type="SAM" id="MobiDB-lite"/>
    </source>
</evidence>
<evidence type="ECO:0000313" key="5">
    <source>
        <dbReference type="EMBL" id="KAF9446214.1"/>
    </source>
</evidence>